<gene>
    <name evidence="1" type="ORF">GCM10010992_19140</name>
</gene>
<dbReference type="Proteomes" id="UP000620064">
    <property type="component" value="Unassembled WGS sequence"/>
</dbReference>
<dbReference type="EMBL" id="BMLV01000004">
    <property type="protein sequence ID" value="GGP04937.1"/>
    <property type="molecule type" value="Genomic_DNA"/>
</dbReference>
<evidence type="ECO:0008006" key="3">
    <source>
        <dbReference type="Google" id="ProtNLM"/>
    </source>
</evidence>
<evidence type="ECO:0000313" key="1">
    <source>
        <dbReference type="EMBL" id="GGP04937.1"/>
    </source>
</evidence>
<keyword evidence="2" id="KW-1185">Reference proteome</keyword>
<dbReference type="SUPFAM" id="SSF52374">
    <property type="entry name" value="Nucleotidylyl transferase"/>
    <property type="match status" value="1"/>
</dbReference>
<accession>A0ABQ2NJH6</accession>
<comment type="caution">
    <text evidence="1">The sequence shown here is derived from an EMBL/GenBank/DDBJ whole genome shotgun (WGS) entry which is preliminary data.</text>
</comment>
<evidence type="ECO:0000313" key="2">
    <source>
        <dbReference type="Proteomes" id="UP000620064"/>
    </source>
</evidence>
<reference evidence="2" key="1">
    <citation type="journal article" date="2019" name="Int. J. Syst. Evol. Microbiol.">
        <title>The Global Catalogue of Microorganisms (GCM) 10K type strain sequencing project: providing services to taxonomists for standard genome sequencing and annotation.</title>
        <authorList>
            <consortium name="The Broad Institute Genomics Platform"/>
            <consortium name="The Broad Institute Genome Sequencing Center for Infectious Disease"/>
            <person name="Wu L."/>
            <person name="Ma J."/>
        </authorList>
    </citation>
    <scope>NUCLEOTIDE SEQUENCE [LARGE SCALE GENOMIC DNA]</scope>
    <source>
        <strain evidence="2">CGMCC 1.7656</strain>
    </source>
</reference>
<sequence>MPQIKQYLTPKQKALVVNLDPNIYGTFAEIGAGQETVRHFFRAGGASGTIAKAMSAYDKDYSDAIYGKEDRNRYVTQNRLRKMLHYEVKLIEERLTKPENSNKKFFSFANTVTTINYEKTFKGHGWVGIMFQAKPGEEYSEIVLHVKFNENDATLQQETLGSLGVNLVYGAFYLNDNPRRLIKSLYDEISIDKVEIDMIDFRGPAFEYVDNRLMSLQLIKNGMTDAVIFNSEGDNMLPADLLYKKDVFAVRGSFRPVTLVNVDMFENGLEMFLKDTGGKPEDTVILFEITIANLKASGDIDERDFLDRVDVLAKLGYTVMISIFSEYYRLVEYFTSYKVRYIGVAMGVNNLVMVFDEDYYKNLSGGILEAFGKFFRKDMRVYLYPYKDPQTHELLSSENLIISENLKELFKYFKLNKRIVDIKNYNPDHAEIYSREILNKIANQENGWENQLPEGVAEMIKERGMFGYKEDIEFEEY</sequence>
<proteinExistence type="predicted"/>
<name>A0ABQ2NJH6_9FLAO</name>
<organism evidence="1 2">
    <name type="scientific">Cloacibacterium rupense</name>
    <dbReference type="NCBI Taxonomy" id="517423"/>
    <lineage>
        <taxon>Bacteria</taxon>
        <taxon>Pseudomonadati</taxon>
        <taxon>Bacteroidota</taxon>
        <taxon>Flavobacteriia</taxon>
        <taxon>Flavobacteriales</taxon>
        <taxon>Weeksellaceae</taxon>
    </lineage>
</organism>
<protein>
    <recommendedName>
        <fullName evidence="3">Nicotinate-nucleotide adenylyltransferase</fullName>
    </recommendedName>
</protein>
<dbReference type="RefSeq" id="WP_188617896.1">
    <property type="nucleotide sequence ID" value="NZ_BMLV01000004.1"/>
</dbReference>